<accession>A0A940NKY4</accession>
<dbReference type="Proteomes" id="UP000682134">
    <property type="component" value="Unassembled WGS sequence"/>
</dbReference>
<dbReference type="EMBL" id="JAGIYQ010000001">
    <property type="protein sequence ID" value="MBP0724079.1"/>
    <property type="molecule type" value="Genomic_DNA"/>
</dbReference>
<gene>
    <name evidence="1" type="ORF">J5Y03_02640</name>
</gene>
<evidence type="ECO:0000313" key="2">
    <source>
        <dbReference type="Proteomes" id="UP000682134"/>
    </source>
</evidence>
<name>A0A940NKY4_9BACI</name>
<reference evidence="1" key="1">
    <citation type="submission" date="2021-04" db="EMBL/GenBank/DDBJ databases">
        <title>Genome seq and assembly of Bacillus sp.</title>
        <authorList>
            <person name="Chhetri G."/>
        </authorList>
    </citation>
    <scope>NUCLEOTIDE SEQUENCE</scope>
    <source>
        <strain evidence="1">RG28</strain>
    </source>
</reference>
<organism evidence="1 2">
    <name type="scientific">Gottfriedia endophytica</name>
    <dbReference type="NCBI Taxonomy" id="2820819"/>
    <lineage>
        <taxon>Bacteria</taxon>
        <taxon>Bacillati</taxon>
        <taxon>Bacillota</taxon>
        <taxon>Bacilli</taxon>
        <taxon>Bacillales</taxon>
        <taxon>Bacillaceae</taxon>
        <taxon>Gottfriedia</taxon>
    </lineage>
</organism>
<dbReference type="AlphaFoldDB" id="A0A940NKY4"/>
<dbReference type="RefSeq" id="WP_209402154.1">
    <property type="nucleotide sequence ID" value="NZ_JAGIYQ010000001.1"/>
</dbReference>
<protein>
    <submittedName>
        <fullName evidence="1">Uncharacterized protein</fullName>
    </submittedName>
</protein>
<proteinExistence type="predicted"/>
<sequence length="169" mass="20168">MMLRKNKGIINEIIYNHTAYYKGKYRHYPTITELKSILDDIINSNSTTGYIRITPFYINEQLNMQIEYEEYMFYIECRDSFDEKDQRLHILECLEPIDQPRALNDLKLGAILYPICKNNDVTSYKIALERYKNSLKEILPKMMDIAKSEMELKEEDTAFGYFCFEIHSE</sequence>
<comment type="caution">
    <text evidence="1">The sequence shown here is derived from an EMBL/GenBank/DDBJ whole genome shotgun (WGS) entry which is preliminary data.</text>
</comment>
<keyword evidence="2" id="KW-1185">Reference proteome</keyword>
<evidence type="ECO:0000313" key="1">
    <source>
        <dbReference type="EMBL" id="MBP0724079.1"/>
    </source>
</evidence>